<keyword evidence="4" id="KW-1185">Reference proteome</keyword>
<dbReference type="InterPro" id="IPR038765">
    <property type="entry name" value="Papain-like_cys_pep_sf"/>
</dbReference>
<evidence type="ECO:0000313" key="3">
    <source>
        <dbReference type="EMBL" id="TMM43768.1"/>
    </source>
</evidence>
<dbReference type="Pfam" id="PF13559">
    <property type="entry name" value="DUF4129"/>
    <property type="match status" value="1"/>
</dbReference>
<dbReference type="InterPro" id="IPR052901">
    <property type="entry name" value="Bact_TGase-like"/>
</dbReference>
<dbReference type="InterPro" id="IPR002931">
    <property type="entry name" value="Transglutaminase-like"/>
</dbReference>
<comment type="caution">
    <text evidence="3">The sequence shown here is derived from an EMBL/GenBank/DDBJ whole genome shotgun (WGS) entry which is preliminary data.</text>
</comment>
<dbReference type="SMART" id="SM00460">
    <property type="entry name" value="TGc"/>
    <property type="match status" value="1"/>
</dbReference>
<reference evidence="3 4" key="1">
    <citation type="submission" date="2019-05" db="EMBL/GenBank/DDBJ databases">
        <title>Colwellia ponticola sp. nov., isolated from seawater.</title>
        <authorList>
            <person name="Yoon J.-H."/>
        </authorList>
    </citation>
    <scope>NUCLEOTIDE SEQUENCE [LARGE SCALE GENOMIC DNA]</scope>
    <source>
        <strain evidence="3 4">OISW-25</strain>
    </source>
</reference>
<accession>A0A8H2PL79</accession>
<feature type="transmembrane region" description="Helical" evidence="1">
    <location>
        <begin position="179"/>
        <end position="198"/>
    </location>
</feature>
<dbReference type="RefSeq" id="WP_138623910.1">
    <property type="nucleotide sequence ID" value="NZ_SZVP01000013.1"/>
</dbReference>
<dbReference type="PANTHER" id="PTHR42736">
    <property type="entry name" value="PROTEIN-GLUTAMINE GAMMA-GLUTAMYLTRANSFERASE"/>
    <property type="match status" value="1"/>
</dbReference>
<evidence type="ECO:0000259" key="2">
    <source>
        <dbReference type="SMART" id="SM00460"/>
    </source>
</evidence>
<feature type="transmembrane region" description="Helical" evidence="1">
    <location>
        <begin position="210"/>
        <end position="229"/>
    </location>
</feature>
<dbReference type="EMBL" id="SZVP01000013">
    <property type="protein sequence ID" value="TMM43768.1"/>
    <property type="molecule type" value="Genomic_DNA"/>
</dbReference>
<dbReference type="Pfam" id="PF11992">
    <property type="entry name" value="TgpA_N"/>
    <property type="match status" value="1"/>
</dbReference>
<gene>
    <name evidence="3" type="ORF">FCS21_12645</name>
</gene>
<organism evidence="3 4">
    <name type="scientific">Colwellia ponticola</name>
    <dbReference type="NCBI Taxonomy" id="2304625"/>
    <lineage>
        <taxon>Bacteria</taxon>
        <taxon>Pseudomonadati</taxon>
        <taxon>Pseudomonadota</taxon>
        <taxon>Gammaproteobacteria</taxon>
        <taxon>Alteromonadales</taxon>
        <taxon>Colwelliaceae</taxon>
        <taxon>Colwellia</taxon>
    </lineage>
</organism>
<feature type="transmembrane region" description="Helical" evidence="1">
    <location>
        <begin position="617"/>
        <end position="638"/>
    </location>
</feature>
<dbReference type="Proteomes" id="UP000307702">
    <property type="component" value="Unassembled WGS sequence"/>
</dbReference>
<dbReference type="OrthoDB" id="9804872at2"/>
<feature type="domain" description="Transglutaminase-like" evidence="2">
    <location>
        <begin position="453"/>
        <end position="536"/>
    </location>
</feature>
<dbReference type="Gene3D" id="3.10.620.30">
    <property type="match status" value="1"/>
</dbReference>
<dbReference type="InterPro" id="IPR021878">
    <property type="entry name" value="TgpA_N"/>
</dbReference>
<keyword evidence="1" id="KW-0812">Transmembrane</keyword>
<feature type="transmembrane region" description="Helical" evidence="1">
    <location>
        <begin position="32"/>
        <end position="63"/>
    </location>
</feature>
<dbReference type="InterPro" id="IPR025403">
    <property type="entry name" value="TgpA-like_C"/>
</dbReference>
<protein>
    <submittedName>
        <fullName evidence="3">DUF3488 domain-containing protein</fullName>
    </submittedName>
</protein>
<dbReference type="SUPFAM" id="SSF54001">
    <property type="entry name" value="Cysteine proteinases"/>
    <property type="match status" value="1"/>
</dbReference>
<dbReference type="Pfam" id="PF01841">
    <property type="entry name" value="Transglut_core"/>
    <property type="match status" value="1"/>
</dbReference>
<proteinExistence type="predicted"/>
<keyword evidence="1" id="KW-1133">Transmembrane helix</keyword>
<dbReference type="AlphaFoldDB" id="A0A8H2PL79"/>
<dbReference type="PANTHER" id="PTHR42736:SF1">
    <property type="entry name" value="PROTEIN-GLUTAMINE GAMMA-GLUTAMYLTRANSFERASE"/>
    <property type="match status" value="1"/>
</dbReference>
<evidence type="ECO:0000313" key="4">
    <source>
        <dbReference type="Proteomes" id="UP000307702"/>
    </source>
</evidence>
<feature type="transmembrane region" description="Helical" evidence="1">
    <location>
        <begin position="130"/>
        <end position="148"/>
    </location>
</feature>
<evidence type="ECO:0000256" key="1">
    <source>
        <dbReference type="SAM" id="Phobius"/>
    </source>
</evidence>
<name>A0A8H2PL79_9GAMM</name>
<feature type="transmembrane region" description="Helical" evidence="1">
    <location>
        <begin position="155"/>
        <end position="173"/>
    </location>
</feature>
<sequence length="739" mass="84217">MIFFNAKAKHKVKESTQTKRVIAFSLHRKNAWLLWLCQCLNIAVIALELSTWLLAIISVLLAWQAFLLHNNKKQASIKAVHQNHQLRKHLDNQLQNQQNKPFTTHVSSILLTVFAVLGCIVIAIKANQVGILASMVHLLCFSYVLKAFELKNRRDFYQLFLLGLFVLASALIFRQNLTSSLITLALLIINLAVLLQLFTPVRSFFTHIKVIIMLLAQSVLLAVVLFLVFPRLSPFWQVPLTQSAETGLSDRVKPGDIANLSRSSALAFRADFGQQAVPPYSQLYWRAMVLENFDGKQWTRNKLTAKNKRVLAVNSIDTSVTALSYQITVEPSFQRYLFTLAPAISDQENKTVISHDDYTVSSEKTITQAKSYQLTSYLSAPLTFALSKENRLANLYYPQGSNPKLEQLALQLQHNYPNVQARAQAVLARINTQSFSYTLQPPLLINNSLDQFFFETQAGFCVHYASAFTFIMRASGIPARLVTGYLGGEYNGTNNILGSTGQWSSQGHLSIYQYDAHAWSEIWVAGKGWLRIDPTSAVDPQRINSGWSRQLLQEQSLLNQELFSLYQLKNIAWLNTLRLQFDALDYQWTRWVIGFTRKQQTDVFKRWFGHRASWKTALILTLSLLVSVAIILFSIDFFNRPKRATVPLKKWQLWYQKALTLLANYGLEKPAAMTVTDFTQQVQAHYPRLAIAFSRLSASYNRLCYQSLSTSEQAELLLVMQQQYHDFVHLVKSDNHKAS</sequence>
<feature type="transmembrane region" description="Helical" evidence="1">
    <location>
        <begin position="102"/>
        <end position="124"/>
    </location>
</feature>
<keyword evidence="1" id="KW-0472">Membrane</keyword>